<dbReference type="AlphaFoldDB" id="A0ABD0PI19"/>
<protein>
    <submittedName>
        <fullName evidence="2">Uncharacterized protein</fullName>
    </submittedName>
</protein>
<name>A0ABD0PI19_CIRMR</name>
<feature type="non-terminal residue" evidence="2">
    <location>
        <position position="1"/>
    </location>
</feature>
<keyword evidence="3" id="KW-1185">Reference proteome</keyword>
<proteinExistence type="predicted"/>
<evidence type="ECO:0000256" key="1">
    <source>
        <dbReference type="SAM" id="MobiDB-lite"/>
    </source>
</evidence>
<accession>A0ABD0PI19</accession>
<dbReference type="Proteomes" id="UP001529510">
    <property type="component" value="Unassembled WGS sequence"/>
</dbReference>
<feature type="region of interest" description="Disordered" evidence="1">
    <location>
        <begin position="1"/>
        <end position="66"/>
    </location>
</feature>
<evidence type="ECO:0000313" key="2">
    <source>
        <dbReference type="EMBL" id="KAL0173719.1"/>
    </source>
</evidence>
<feature type="compositionally biased region" description="Basic and acidic residues" evidence="1">
    <location>
        <begin position="1"/>
        <end position="15"/>
    </location>
</feature>
<reference evidence="2 3" key="1">
    <citation type="submission" date="2024-05" db="EMBL/GenBank/DDBJ databases">
        <title>Genome sequencing and assembly of Indian major carp, Cirrhinus mrigala (Hamilton, 1822).</title>
        <authorList>
            <person name="Mohindra V."/>
            <person name="Chowdhury L.M."/>
            <person name="Lal K."/>
            <person name="Jena J.K."/>
        </authorList>
    </citation>
    <scope>NUCLEOTIDE SEQUENCE [LARGE SCALE GENOMIC DNA]</scope>
    <source>
        <strain evidence="2">CM1030</strain>
        <tissue evidence="2">Blood</tissue>
    </source>
</reference>
<feature type="compositionally biased region" description="Basic and acidic residues" evidence="1">
    <location>
        <begin position="25"/>
        <end position="38"/>
    </location>
</feature>
<feature type="non-terminal residue" evidence="2">
    <location>
        <position position="66"/>
    </location>
</feature>
<gene>
    <name evidence="2" type="ORF">M9458_029687</name>
</gene>
<evidence type="ECO:0000313" key="3">
    <source>
        <dbReference type="Proteomes" id="UP001529510"/>
    </source>
</evidence>
<dbReference type="EMBL" id="JAMKFB020000015">
    <property type="protein sequence ID" value="KAL0173719.1"/>
    <property type="molecule type" value="Genomic_DNA"/>
</dbReference>
<sequence length="66" mass="7484">EGRILHSAGDPKSESNVEDFGPANLEKRTMRWVKKESESSLVQESESPLDQGPYRTPGAMRRQARR</sequence>
<organism evidence="2 3">
    <name type="scientific">Cirrhinus mrigala</name>
    <name type="common">Mrigala</name>
    <dbReference type="NCBI Taxonomy" id="683832"/>
    <lineage>
        <taxon>Eukaryota</taxon>
        <taxon>Metazoa</taxon>
        <taxon>Chordata</taxon>
        <taxon>Craniata</taxon>
        <taxon>Vertebrata</taxon>
        <taxon>Euteleostomi</taxon>
        <taxon>Actinopterygii</taxon>
        <taxon>Neopterygii</taxon>
        <taxon>Teleostei</taxon>
        <taxon>Ostariophysi</taxon>
        <taxon>Cypriniformes</taxon>
        <taxon>Cyprinidae</taxon>
        <taxon>Labeoninae</taxon>
        <taxon>Labeonini</taxon>
        <taxon>Cirrhinus</taxon>
    </lineage>
</organism>
<comment type="caution">
    <text evidence="2">The sequence shown here is derived from an EMBL/GenBank/DDBJ whole genome shotgun (WGS) entry which is preliminary data.</text>
</comment>